<proteinExistence type="predicted"/>
<protein>
    <submittedName>
        <fullName evidence="1">Uncharacterized protein</fullName>
    </submittedName>
</protein>
<keyword evidence="2" id="KW-1185">Reference proteome</keyword>
<organism evidence="1 2">
    <name type="scientific">Actinomadura violacea</name>
    <dbReference type="NCBI Taxonomy" id="2819934"/>
    <lineage>
        <taxon>Bacteria</taxon>
        <taxon>Bacillati</taxon>
        <taxon>Actinomycetota</taxon>
        <taxon>Actinomycetes</taxon>
        <taxon>Streptosporangiales</taxon>
        <taxon>Thermomonosporaceae</taxon>
        <taxon>Actinomadura</taxon>
    </lineage>
</organism>
<dbReference type="RefSeq" id="WP_208244861.1">
    <property type="nucleotide sequence ID" value="NZ_JAGEPF010000018.1"/>
</dbReference>
<sequence length="116" mass="12726">MGIAWDWSSIHDPQIRRMYEEEHEHDQALLEARGAAGASRLVAAEEIVSRAHALAELMASEGIQVLDAMTAEQVWQAAQRWRRLAGSGDRTLLANAGAALTRQDVIDHIGLVLTDS</sequence>
<comment type="caution">
    <text evidence="1">The sequence shown here is derived from an EMBL/GenBank/DDBJ whole genome shotgun (WGS) entry which is preliminary data.</text>
</comment>
<name>A0ABS3RXL4_9ACTN</name>
<dbReference type="Proteomes" id="UP000680206">
    <property type="component" value="Unassembled WGS sequence"/>
</dbReference>
<gene>
    <name evidence="1" type="ORF">J4709_28360</name>
</gene>
<accession>A0ABS3RXL4</accession>
<dbReference type="EMBL" id="JAGEPF010000018">
    <property type="protein sequence ID" value="MBO2461502.1"/>
    <property type="molecule type" value="Genomic_DNA"/>
</dbReference>
<reference evidence="1 2" key="1">
    <citation type="submission" date="2021-03" db="EMBL/GenBank/DDBJ databases">
        <title>Actinomadura violae sp. nov., isolated from lichen in Thailand.</title>
        <authorList>
            <person name="Kanchanasin P."/>
            <person name="Saeng-In P."/>
            <person name="Phongsopitanun W."/>
            <person name="Yuki M."/>
            <person name="Kudo T."/>
            <person name="Ohkuma M."/>
            <person name="Tanasupawat S."/>
        </authorList>
    </citation>
    <scope>NUCLEOTIDE SEQUENCE [LARGE SCALE GENOMIC DNA]</scope>
    <source>
        <strain evidence="1 2">LCR2-06</strain>
    </source>
</reference>
<evidence type="ECO:0000313" key="1">
    <source>
        <dbReference type="EMBL" id="MBO2461502.1"/>
    </source>
</evidence>
<evidence type="ECO:0000313" key="2">
    <source>
        <dbReference type="Proteomes" id="UP000680206"/>
    </source>
</evidence>